<dbReference type="Pfam" id="PF00005">
    <property type="entry name" value="ABC_tran"/>
    <property type="match status" value="1"/>
</dbReference>
<dbReference type="Gene3D" id="3.40.50.300">
    <property type="entry name" value="P-loop containing nucleotide triphosphate hydrolases"/>
    <property type="match status" value="1"/>
</dbReference>
<keyword evidence="6" id="KW-1185">Reference proteome</keyword>
<keyword evidence="3 5" id="KW-0067">ATP-binding</keyword>
<dbReference type="PANTHER" id="PTHR42788:SF13">
    <property type="entry name" value="ALIPHATIC SULFONATES IMPORT ATP-BINDING PROTEIN SSUB"/>
    <property type="match status" value="1"/>
</dbReference>
<evidence type="ECO:0000259" key="4">
    <source>
        <dbReference type="PROSITE" id="PS50893"/>
    </source>
</evidence>
<sequence length="257" mass="28396">MAGQIKLAIQHISKTYQSERGETTALADINLSIDENEFVTVIGPSGCGKSTLLNIIAGLETASSGQIICDDQPVKGTGSERGVVFQQYALFPWLTVRQNVAFGLKMRKDKSVAGQARIDRYIKMVGLSEFAGSYPKELSGGMRQRVAIARAYAADPAVLLMDEPFGALDAQTRGQLQEELLQTWEKEQKTCFFITHDVDEAILLGQRIVIMDSHPGTVKEVVPVNLPYPRNQETRLSEDFLAIKKHVWAQVYHATAV</sequence>
<dbReference type="CDD" id="cd03293">
    <property type="entry name" value="ABC_NrtD_SsuB_transporters"/>
    <property type="match status" value="1"/>
</dbReference>
<dbReference type="InterPro" id="IPR003439">
    <property type="entry name" value="ABC_transporter-like_ATP-bd"/>
</dbReference>
<organism evidence="5 6">
    <name type="scientific">Loigolactobacillus binensis</name>
    <dbReference type="NCBI Taxonomy" id="2559922"/>
    <lineage>
        <taxon>Bacteria</taxon>
        <taxon>Bacillati</taxon>
        <taxon>Bacillota</taxon>
        <taxon>Bacilli</taxon>
        <taxon>Lactobacillales</taxon>
        <taxon>Lactobacillaceae</taxon>
        <taxon>Loigolactobacillus</taxon>
    </lineage>
</organism>
<dbReference type="GO" id="GO:0005524">
    <property type="term" value="F:ATP binding"/>
    <property type="evidence" value="ECO:0007669"/>
    <property type="project" value="UniProtKB-KW"/>
</dbReference>
<dbReference type="InterPro" id="IPR027417">
    <property type="entry name" value="P-loop_NTPase"/>
</dbReference>
<evidence type="ECO:0000313" key="5">
    <source>
        <dbReference type="EMBL" id="MFD0896461.1"/>
    </source>
</evidence>
<feature type="domain" description="ABC transporter" evidence="4">
    <location>
        <begin position="7"/>
        <end position="238"/>
    </location>
</feature>
<evidence type="ECO:0000256" key="3">
    <source>
        <dbReference type="ARBA" id="ARBA00022840"/>
    </source>
</evidence>
<dbReference type="SMART" id="SM00382">
    <property type="entry name" value="AAA"/>
    <property type="match status" value="1"/>
</dbReference>
<keyword evidence="2" id="KW-0547">Nucleotide-binding</keyword>
<proteinExistence type="predicted"/>
<reference evidence="6" key="1">
    <citation type="journal article" date="2019" name="Int. J. Syst. Evol. Microbiol.">
        <title>The Global Catalogue of Microorganisms (GCM) 10K type strain sequencing project: providing services to taxonomists for standard genome sequencing and annotation.</title>
        <authorList>
            <consortium name="The Broad Institute Genomics Platform"/>
            <consortium name="The Broad Institute Genome Sequencing Center for Infectious Disease"/>
            <person name="Wu L."/>
            <person name="Ma J."/>
        </authorList>
    </citation>
    <scope>NUCLEOTIDE SEQUENCE [LARGE SCALE GENOMIC DNA]</scope>
    <source>
        <strain evidence="6">CCM 8925</strain>
    </source>
</reference>
<dbReference type="PROSITE" id="PS00211">
    <property type="entry name" value="ABC_TRANSPORTER_1"/>
    <property type="match status" value="1"/>
</dbReference>
<comment type="caution">
    <text evidence="5">The sequence shown here is derived from an EMBL/GenBank/DDBJ whole genome shotgun (WGS) entry which is preliminary data.</text>
</comment>
<dbReference type="Proteomes" id="UP001597104">
    <property type="component" value="Unassembled WGS sequence"/>
</dbReference>
<dbReference type="InterPro" id="IPR003593">
    <property type="entry name" value="AAA+_ATPase"/>
</dbReference>
<dbReference type="PANTHER" id="PTHR42788">
    <property type="entry name" value="TAURINE IMPORT ATP-BINDING PROTEIN-RELATED"/>
    <property type="match status" value="1"/>
</dbReference>
<evidence type="ECO:0000256" key="2">
    <source>
        <dbReference type="ARBA" id="ARBA00022741"/>
    </source>
</evidence>
<dbReference type="InterPro" id="IPR017871">
    <property type="entry name" value="ABC_transporter-like_CS"/>
</dbReference>
<protein>
    <submittedName>
        <fullName evidence="5">ABC transporter ATP-binding protein</fullName>
    </submittedName>
</protein>
<accession>A0ABW3EBQ4</accession>
<gene>
    <name evidence="5" type="ORF">ACFQZ7_01730</name>
</gene>
<dbReference type="InterPro" id="IPR050166">
    <property type="entry name" value="ABC_transporter_ATP-bind"/>
</dbReference>
<evidence type="ECO:0000256" key="1">
    <source>
        <dbReference type="ARBA" id="ARBA00022448"/>
    </source>
</evidence>
<evidence type="ECO:0000313" key="6">
    <source>
        <dbReference type="Proteomes" id="UP001597104"/>
    </source>
</evidence>
<dbReference type="RefSeq" id="WP_137636981.1">
    <property type="nucleotide sequence ID" value="NZ_BJDN01000004.1"/>
</dbReference>
<dbReference type="EMBL" id="JBHTIO010000008">
    <property type="protein sequence ID" value="MFD0896461.1"/>
    <property type="molecule type" value="Genomic_DNA"/>
</dbReference>
<keyword evidence="1" id="KW-0813">Transport</keyword>
<dbReference type="PROSITE" id="PS50893">
    <property type="entry name" value="ABC_TRANSPORTER_2"/>
    <property type="match status" value="1"/>
</dbReference>
<dbReference type="SUPFAM" id="SSF52540">
    <property type="entry name" value="P-loop containing nucleoside triphosphate hydrolases"/>
    <property type="match status" value="1"/>
</dbReference>
<name>A0ABW3EBQ4_9LACO</name>